<accession>A0ACC5ZLS2</accession>
<keyword evidence="2" id="KW-1185">Reference proteome</keyword>
<sequence>MELKCAFLLLGLLLVVFPDEAESCGYGYQELQGVCVDENECEDNPCGEHSVCFNTVGSYYCQCKNGFTSRTTNFTAITGQCEDINECTVKKFTPCPENAVCKNTIGSYLCVCLPGFQDKKSGSTYTCADIDECVSIPTVCGLHGVCRNTLGSFTCSCPAGFRNQGNSHTPCEDIDECDGEEHVCGEVGICSNSEGSYSCQCKPGYSNYGNNQTKCTELKCNRLKTISEKAVAAMGNLLDLFTTSCESLNGSLREQRTGETLLENLLNVTGDVLSGGNLNSSSTLSVFFGAVENTMRLIAPQLNKHTTRMDNEDTEAWLTVRKDLTPPTGPVTLDIGNVQLNMSWKTAVGANYPGFAFVALVSYKTLNSTNLSSPVNTDTETSHKNTTYRLNSQVVTALVSNTDTLSLPEPVTLTFKHKNEREVSKGLNYSCVYWDEAQGGGAWSGQGCVKAVFNSTHAVCTWSHLSSFAVLMALYPIEDTFELVWITRVGLTISIICLFICILTFWFCHSIQGTRTTIHLHLCICLFIANIIFIFFISSTQNKAGCASVAALLHFFYLAAFSFMLLEGVQLYRMVVLVFHTTLHPLYLYAVGYGIPLAIVIISAIAFPSGYGTERHCWLSLDKDFIWSFFAPVCIIIFLNSFFFVITVWKLVEKFSSLNPDLSKLKRLRVFVLTAVAQLCVLGGMWVFGCFLFQEEGTLVMAYLFTLFNSLQGALIFIMHCLMSKPVREEYKKLFGRVCTSEKKRYSEFSTNQSSNSQRPLRSAPSTGESQI</sequence>
<reference evidence="1" key="1">
    <citation type="submission" date="2020-02" db="EMBL/GenBank/DDBJ databases">
        <title>Genome sequencing of the panga catfish, Pangasius djambal.</title>
        <authorList>
            <person name="Wen M."/>
            <person name="Zahm M."/>
            <person name="Roques C."/>
            <person name="Cabau C."/>
            <person name="Klopp C."/>
            <person name="Donnadieu C."/>
            <person name="Jouanno E."/>
            <person name="Avarre J.-C."/>
            <person name="Campet M."/>
            <person name="Ha T."/>
            <person name="Dugue R."/>
            <person name="Lampietro C."/>
            <person name="Louis A."/>
            <person name="Herpin A."/>
            <person name="Echchiki A."/>
            <person name="Berthelot C."/>
            <person name="Parey E."/>
            <person name="Roest-Crollius H."/>
            <person name="Braasch I."/>
            <person name="Postlethwait J.H."/>
            <person name="Bobe J."/>
            <person name="Montfort J."/>
            <person name="Bouchez O."/>
            <person name="Begum T."/>
            <person name="Schartl M."/>
            <person name="Gustiano R."/>
            <person name="Guiguen Y."/>
        </authorList>
    </citation>
    <scope>NUCLEOTIDE SEQUENCE</scope>
    <source>
        <strain evidence="1">Pdj_M5554</strain>
    </source>
</reference>
<name>A0ACC5ZLS2_9TELE</name>
<evidence type="ECO:0000313" key="2">
    <source>
        <dbReference type="Proteomes" id="UP000830395"/>
    </source>
</evidence>
<comment type="caution">
    <text evidence="1">The sequence shown here is derived from an EMBL/GenBank/DDBJ whole genome shotgun (WGS) entry which is preliminary data.</text>
</comment>
<dbReference type="EMBL" id="CM041000">
    <property type="protein sequence ID" value="MCJ8748241.1"/>
    <property type="molecule type" value="Genomic_DNA"/>
</dbReference>
<gene>
    <name evidence="1" type="ORF">PDJAM_G00162660</name>
</gene>
<dbReference type="Proteomes" id="UP000830395">
    <property type="component" value="Chromosome 26"/>
</dbReference>
<proteinExistence type="predicted"/>
<protein>
    <submittedName>
        <fullName evidence="1">Uncharacterized protein</fullName>
    </submittedName>
</protein>
<evidence type="ECO:0000313" key="1">
    <source>
        <dbReference type="EMBL" id="MCJ8748241.1"/>
    </source>
</evidence>
<organism evidence="1 2">
    <name type="scientific">Pangasius djambal</name>
    <dbReference type="NCBI Taxonomy" id="1691987"/>
    <lineage>
        <taxon>Eukaryota</taxon>
        <taxon>Metazoa</taxon>
        <taxon>Chordata</taxon>
        <taxon>Craniata</taxon>
        <taxon>Vertebrata</taxon>
        <taxon>Euteleostomi</taxon>
        <taxon>Actinopterygii</taxon>
        <taxon>Neopterygii</taxon>
        <taxon>Teleostei</taxon>
        <taxon>Ostariophysi</taxon>
        <taxon>Siluriformes</taxon>
        <taxon>Pangasiidae</taxon>
        <taxon>Pangasius</taxon>
    </lineage>
</organism>